<feature type="transmembrane region" description="Helical" evidence="1">
    <location>
        <begin position="136"/>
        <end position="158"/>
    </location>
</feature>
<dbReference type="InterPro" id="IPR036047">
    <property type="entry name" value="F-box-like_dom_sf"/>
</dbReference>
<keyword evidence="1" id="KW-0812">Transmembrane</keyword>
<name>A0A7S4DR38_9EUKA</name>
<protein>
    <recommendedName>
        <fullName evidence="3">F-box domain-containing protein</fullName>
    </recommendedName>
</protein>
<keyword evidence="1" id="KW-0472">Membrane</keyword>
<accession>A0A7S4DR38</accession>
<feature type="transmembrane region" description="Helical" evidence="1">
    <location>
        <begin position="243"/>
        <end position="262"/>
    </location>
</feature>
<keyword evidence="1" id="KW-1133">Transmembrane helix</keyword>
<evidence type="ECO:0000256" key="1">
    <source>
        <dbReference type="SAM" id="Phobius"/>
    </source>
</evidence>
<feature type="transmembrane region" description="Helical" evidence="1">
    <location>
        <begin position="304"/>
        <end position="328"/>
    </location>
</feature>
<evidence type="ECO:0008006" key="3">
    <source>
        <dbReference type="Google" id="ProtNLM"/>
    </source>
</evidence>
<proteinExistence type="predicted"/>
<sequence length="442" mass="50424">MRSPREIVLHHRGDVAAVREFKRVRGSSLHTRDPFETLGDGILKIICEMSEPKELCRLLVACRCFHGLADDFSLWVKYIIRDFPLISKEQLTWRLNGTTAKEFYLEMSIVDAPRSPDESEGKTGDCYRLSGVLWDIFHRFVIPLCVPILLLTITALIVSRLEHSAKHSRAVHQGIQASNVETLVGDIDHTWVALLWWLLLPLMGTGSISVWYLRVWWRDLYMNLVGPFKAFARRILNDNEREMRCVCPAFISILLGIGLFSIRVSNLVRSFSYWWVTFPLIIAAAFIMCWSYQVASHSQNVFDALLGLGTSLFLAIPLVAFVALLTLHLDGNKEIEMIDIMIPTFISEGVFLLVLCGLLSTDKRRRYLYTFASFCVVIPLIVFQVLLLLRVSEGWNFAVTFAPCFIGEVALIFCGCTWAARELRMLPEDVMECLDPEDPDRP</sequence>
<organism evidence="2">
    <name type="scientific">Lotharella globosa</name>
    <dbReference type="NCBI Taxonomy" id="91324"/>
    <lineage>
        <taxon>Eukaryota</taxon>
        <taxon>Sar</taxon>
        <taxon>Rhizaria</taxon>
        <taxon>Cercozoa</taxon>
        <taxon>Chlorarachniophyceae</taxon>
        <taxon>Lotharella</taxon>
    </lineage>
</organism>
<dbReference type="AlphaFoldDB" id="A0A7S4DR38"/>
<feature type="transmembrane region" description="Helical" evidence="1">
    <location>
        <begin position="395"/>
        <end position="420"/>
    </location>
</feature>
<evidence type="ECO:0000313" key="2">
    <source>
        <dbReference type="EMBL" id="CAE0664482.1"/>
    </source>
</evidence>
<feature type="transmembrane region" description="Helical" evidence="1">
    <location>
        <begin position="367"/>
        <end position="389"/>
    </location>
</feature>
<dbReference type="EMBL" id="HBIV01022347">
    <property type="protein sequence ID" value="CAE0664482.1"/>
    <property type="molecule type" value="Transcribed_RNA"/>
</dbReference>
<dbReference type="SUPFAM" id="SSF81383">
    <property type="entry name" value="F-box domain"/>
    <property type="match status" value="1"/>
</dbReference>
<reference evidence="2" key="1">
    <citation type="submission" date="2021-01" db="EMBL/GenBank/DDBJ databases">
        <authorList>
            <person name="Corre E."/>
            <person name="Pelletier E."/>
            <person name="Niang G."/>
            <person name="Scheremetjew M."/>
            <person name="Finn R."/>
            <person name="Kale V."/>
            <person name="Holt S."/>
            <person name="Cochrane G."/>
            <person name="Meng A."/>
            <person name="Brown T."/>
            <person name="Cohen L."/>
        </authorList>
    </citation>
    <scope>NUCLEOTIDE SEQUENCE</scope>
    <source>
        <strain evidence="2">CCCM811</strain>
    </source>
</reference>
<gene>
    <name evidence="2" type="ORF">LGLO00237_LOCUS16085</name>
</gene>
<feature type="transmembrane region" description="Helical" evidence="1">
    <location>
        <begin position="274"/>
        <end position="292"/>
    </location>
</feature>
<feature type="transmembrane region" description="Helical" evidence="1">
    <location>
        <begin position="194"/>
        <end position="213"/>
    </location>
</feature>
<feature type="transmembrane region" description="Helical" evidence="1">
    <location>
        <begin position="340"/>
        <end position="360"/>
    </location>
</feature>